<dbReference type="KEGG" id="cdet:87942755"/>
<evidence type="ECO:0000313" key="2">
    <source>
        <dbReference type="Proteomes" id="UP001322277"/>
    </source>
</evidence>
<sequence length="84" mass="9344">MAFVPLSAGLELEFPSICWLSQASSEWLETGEFQYSSIPVFQFLFQFQAGGQRNAVAWRSAFSIPTSVNCVTVNGIPVFLSKEF</sequence>
<dbReference type="EMBL" id="CP137308">
    <property type="protein sequence ID" value="WQF81238.1"/>
    <property type="molecule type" value="Genomic_DNA"/>
</dbReference>
<evidence type="ECO:0000313" key="1">
    <source>
        <dbReference type="EMBL" id="WQF81238.1"/>
    </source>
</evidence>
<accession>A0AAX4IE52</accession>
<proteinExistence type="predicted"/>
<dbReference type="Proteomes" id="UP001322277">
    <property type="component" value="Chromosome 4"/>
</dbReference>
<dbReference type="GeneID" id="87942755"/>
<protein>
    <submittedName>
        <fullName evidence="1">Uncharacterized protein</fullName>
    </submittedName>
</protein>
<gene>
    <name evidence="1" type="ORF">CDEST_06252</name>
</gene>
<reference evidence="2" key="1">
    <citation type="journal article" date="2023" name="bioRxiv">
        <title>Complete genome of the Medicago anthracnose fungus, Colletotrichum destructivum, reveals a mini-chromosome-like region within a core chromosome.</title>
        <authorList>
            <person name="Lapalu N."/>
            <person name="Simon A."/>
            <person name="Lu A."/>
            <person name="Plaumann P.-L."/>
            <person name="Amselem J."/>
            <person name="Pigne S."/>
            <person name="Auger A."/>
            <person name="Koch C."/>
            <person name="Dallery J.-F."/>
            <person name="O'Connell R.J."/>
        </authorList>
    </citation>
    <scope>NUCLEOTIDE SEQUENCE [LARGE SCALE GENOMIC DNA]</scope>
    <source>
        <strain evidence="2">CBS 520.97</strain>
    </source>
</reference>
<dbReference type="RefSeq" id="XP_062778462.1">
    <property type="nucleotide sequence ID" value="XM_062922411.1"/>
</dbReference>
<name>A0AAX4IE52_9PEZI</name>
<dbReference type="AlphaFoldDB" id="A0AAX4IE52"/>
<keyword evidence="2" id="KW-1185">Reference proteome</keyword>
<organism evidence="1 2">
    <name type="scientific">Colletotrichum destructivum</name>
    <dbReference type="NCBI Taxonomy" id="34406"/>
    <lineage>
        <taxon>Eukaryota</taxon>
        <taxon>Fungi</taxon>
        <taxon>Dikarya</taxon>
        <taxon>Ascomycota</taxon>
        <taxon>Pezizomycotina</taxon>
        <taxon>Sordariomycetes</taxon>
        <taxon>Hypocreomycetidae</taxon>
        <taxon>Glomerellales</taxon>
        <taxon>Glomerellaceae</taxon>
        <taxon>Colletotrichum</taxon>
        <taxon>Colletotrichum destructivum species complex</taxon>
    </lineage>
</organism>